<accession>A0ABU0ATA1</accession>
<evidence type="ECO:0000313" key="4">
    <source>
        <dbReference type="Proteomes" id="UP001236559"/>
    </source>
</evidence>
<protein>
    <recommendedName>
        <fullName evidence="2">DUF4300 domain-containing protein</fullName>
    </recommendedName>
</protein>
<dbReference type="Proteomes" id="UP001236559">
    <property type="component" value="Unassembled WGS sequence"/>
</dbReference>
<comment type="caution">
    <text evidence="3">The sequence shown here is derived from an EMBL/GenBank/DDBJ whole genome shotgun (WGS) entry which is preliminary data.</text>
</comment>
<dbReference type="PROSITE" id="PS51257">
    <property type="entry name" value="PROKAR_LIPOPROTEIN"/>
    <property type="match status" value="1"/>
</dbReference>
<reference evidence="3 4" key="1">
    <citation type="submission" date="2023-07" db="EMBL/GenBank/DDBJ databases">
        <title>Genomic Encyclopedia of Type Strains, Phase IV (KMG-IV): sequencing the most valuable type-strain genomes for metagenomic binning, comparative biology and taxonomic classification.</title>
        <authorList>
            <person name="Goeker M."/>
        </authorList>
    </citation>
    <scope>NUCLEOTIDE SEQUENCE [LARGE SCALE GENOMIC DNA]</scope>
    <source>
        <strain evidence="3 4">DSM 22616</strain>
    </source>
</reference>
<keyword evidence="4" id="KW-1185">Reference proteome</keyword>
<feature type="signal peptide" evidence="1">
    <location>
        <begin position="1"/>
        <end position="18"/>
    </location>
</feature>
<evidence type="ECO:0000259" key="2">
    <source>
        <dbReference type="Pfam" id="PF14133"/>
    </source>
</evidence>
<dbReference type="InterPro" id="IPR025389">
    <property type="entry name" value="DUF4300"/>
</dbReference>
<dbReference type="RefSeq" id="WP_023055516.1">
    <property type="nucleotide sequence ID" value="NZ_JAUSTN010000002.1"/>
</dbReference>
<evidence type="ECO:0000313" key="3">
    <source>
        <dbReference type="EMBL" id="MDQ0274498.1"/>
    </source>
</evidence>
<feature type="chain" id="PRO_5045095068" description="DUF4300 domain-containing protein" evidence="1">
    <location>
        <begin position="19"/>
        <end position="260"/>
    </location>
</feature>
<dbReference type="EMBL" id="JAUSTN010000002">
    <property type="protein sequence ID" value="MDQ0274498.1"/>
    <property type="molecule type" value="Genomic_DNA"/>
</dbReference>
<feature type="domain" description="DUF4300" evidence="2">
    <location>
        <begin position="23"/>
        <end position="258"/>
    </location>
</feature>
<evidence type="ECO:0000256" key="1">
    <source>
        <dbReference type="SAM" id="SignalP"/>
    </source>
</evidence>
<proteinExistence type="predicted"/>
<dbReference type="Pfam" id="PF14133">
    <property type="entry name" value="DUF4300"/>
    <property type="match status" value="1"/>
</dbReference>
<name>A0ABU0ATA1_9FIRM</name>
<organism evidence="3 4">
    <name type="scientific">Peptoniphilus koenoeneniae</name>
    <dbReference type="NCBI Taxonomy" id="507751"/>
    <lineage>
        <taxon>Bacteria</taxon>
        <taxon>Bacillati</taxon>
        <taxon>Bacillota</taxon>
        <taxon>Tissierellia</taxon>
        <taxon>Tissierellales</taxon>
        <taxon>Peptoniphilaceae</taxon>
        <taxon>Peptoniphilus</taxon>
    </lineage>
</organism>
<sequence>MKKIIIFIVLSLSLIACGSSEPKYSNLGDENSKEILSKLFEKNKLDNFEILLKNIEAFNSTNEKNIVTSWKKLKFGPTDPSQFNEDYTKTNNHLNCRESVALSILNSIEVKEESEKGTYLMFDSQEIKSFPELKNINPCKFFGLFNEIDAKNIEEKDLKTFLQKALDSKNIHFKNTNVKTVFAYIYDKYDQVLFVGHAGILMEDQNSKGFYFFEKLSYYEPYQLTYFKNKSQLIKLLKSRYTFNDDVKEPIIVMDGQVLE</sequence>
<gene>
    <name evidence="3" type="ORF">J2S72_000506</name>
</gene>
<keyword evidence="1" id="KW-0732">Signal</keyword>